<dbReference type="Proteomes" id="UP000005974">
    <property type="component" value="Unassembled WGS sequence"/>
</dbReference>
<dbReference type="EMBL" id="AGXJ01000085">
    <property type="protein sequence ID" value="EIY27773.1"/>
    <property type="molecule type" value="Genomic_DNA"/>
</dbReference>
<evidence type="ECO:0000313" key="1">
    <source>
        <dbReference type="EMBL" id="EIY27773.1"/>
    </source>
</evidence>
<evidence type="ECO:0000313" key="2">
    <source>
        <dbReference type="Proteomes" id="UP000005974"/>
    </source>
</evidence>
<feature type="non-terminal residue" evidence="1">
    <location>
        <position position="26"/>
    </location>
</feature>
<sequence length="26" mass="3131">MLSFVMNNGIFFTNVFFTDHFFIDII</sequence>
<accession>I9QF80</accession>
<gene>
    <name evidence="1" type="ORF">HMPREF1064_04250</name>
</gene>
<name>I9QF80_9BACT</name>
<dbReference type="HOGENOM" id="CLU_3417821_0_0_10"/>
<protein>
    <submittedName>
        <fullName evidence="1">Uncharacterized protein</fullName>
    </submittedName>
</protein>
<comment type="caution">
    <text evidence="1">The sequence shown here is derived from an EMBL/GenBank/DDBJ whole genome shotgun (WGS) entry which is preliminary data.</text>
</comment>
<reference evidence="1 2" key="1">
    <citation type="submission" date="2012-02" db="EMBL/GenBank/DDBJ databases">
        <title>The Genome Sequence of Bacteroides dorei CL02T12C06.</title>
        <authorList>
            <consortium name="The Broad Institute Genome Sequencing Platform"/>
            <person name="Earl A."/>
            <person name="Ward D."/>
            <person name="Feldgarden M."/>
            <person name="Gevers D."/>
            <person name="Zitomersky N.L."/>
            <person name="Coyne M.J."/>
            <person name="Comstock L.E."/>
            <person name="Young S.K."/>
            <person name="Zeng Q."/>
            <person name="Gargeya S."/>
            <person name="Fitzgerald M."/>
            <person name="Haas B."/>
            <person name="Abouelleil A."/>
            <person name="Alvarado L."/>
            <person name="Arachchi H.M."/>
            <person name="Berlin A."/>
            <person name="Chapman S.B."/>
            <person name="Gearin G."/>
            <person name="Goldberg J."/>
            <person name="Griggs A."/>
            <person name="Gujja S."/>
            <person name="Hansen M."/>
            <person name="Heiman D."/>
            <person name="Howarth C."/>
            <person name="Larimer J."/>
            <person name="Lui A."/>
            <person name="MacDonald P.J.P."/>
            <person name="McCowen C."/>
            <person name="Montmayeur A."/>
            <person name="Murphy C."/>
            <person name="Neiman D."/>
            <person name="Pearson M."/>
            <person name="Priest M."/>
            <person name="Roberts A."/>
            <person name="Saif S."/>
            <person name="Shea T."/>
            <person name="Sisk P."/>
            <person name="Stolte C."/>
            <person name="Sykes S."/>
            <person name="Wortman J."/>
            <person name="Nusbaum C."/>
            <person name="Birren B."/>
        </authorList>
    </citation>
    <scope>NUCLEOTIDE SEQUENCE [LARGE SCALE GENOMIC DNA]</scope>
    <source>
        <strain evidence="1 2">CL02T12C06</strain>
    </source>
</reference>
<dbReference type="AlphaFoldDB" id="I9QF80"/>
<organism evidence="1 2">
    <name type="scientific">Phocaeicola dorei CL02T12C06</name>
    <dbReference type="NCBI Taxonomy" id="997876"/>
    <lineage>
        <taxon>Bacteria</taxon>
        <taxon>Pseudomonadati</taxon>
        <taxon>Bacteroidota</taxon>
        <taxon>Bacteroidia</taxon>
        <taxon>Bacteroidales</taxon>
        <taxon>Bacteroidaceae</taxon>
        <taxon>Phocaeicola</taxon>
    </lineage>
</organism>
<proteinExistence type="predicted"/>
<keyword evidence="2" id="KW-1185">Reference proteome</keyword>